<dbReference type="RefSeq" id="XP_067551189.1">
    <property type="nucleotide sequence ID" value="XM_067689883.1"/>
</dbReference>
<dbReference type="InterPro" id="IPR013931">
    <property type="entry name" value="Svf1-like_N"/>
</dbReference>
<dbReference type="OrthoDB" id="2590239at2759"/>
<evidence type="ECO:0000256" key="3">
    <source>
        <dbReference type="ARBA" id="ARBA00022490"/>
    </source>
</evidence>
<evidence type="ECO:0000256" key="4">
    <source>
        <dbReference type="SAM" id="MobiDB-lite"/>
    </source>
</evidence>
<evidence type="ECO:0000259" key="6">
    <source>
        <dbReference type="Pfam" id="PF17187"/>
    </source>
</evidence>
<dbReference type="Pfam" id="PF08622">
    <property type="entry name" value="Svf1"/>
    <property type="match status" value="1"/>
</dbReference>
<name>A0A8H7ZLA8_9ASCO</name>
<keyword evidence="3" id="KW-0963">Cytoplasm</keyword>
<dbReference type="Proteomes" id="UP000669133">
    <property type="component" value="Unassembled WGS sequence"/>
</dbReference>
<feature type="domain" description="Svf1-like C-terminal" evidence="6">
    <location>
        <begin position="220"/>
        <end position="386"/>
    </location>
</feature>
<dbReference type="EMBL" id="JAEOAQ010000001">
    <property type="protein sequence ID" value="KAG5422073.1"/>
    <property type="molecule type" value="Genomic_DNA"/>
</dbReference>
<dbReference type="PANTHER" id="PTHR47107">
    <property type="entry name" value="SVF1-LIKE PROTEIN YDR222W-RELATED"/>
    <property type="match status" value="1"/>
</dbReference>
<comment type="subcellular location">
    <subcellularLocation>
        <location evidence="1">Cytoplasm</location>
    </subcellularLocation>
</comment>
<evidence type="ECO:0000256" key="2">
    <source>
        <dbReference type="ARBA" id="ARBA00009069"/>
    </source>
</evidence>
<feature type="compositionally biased region" description="Basic and acidic residues" evidence="4">
    <location>
        <begin position="32"/>
        <end position="44"/>
    </location>
</feature>
<dbReference type="AlphaFoldDB" id="A0A8H7ZLA8"/>
<evidence type="ECO:0000259" key="5">
    <source>
        <dbReference type="Pfam" id="PF08622"/>
    </source>
</evidence>
<comment type="caution">
    <text evidence="7">The sequence shown here is derived from an EMBL/GenBank/DDBJ whole genome shotgun (WGS) entry which is preliminary data.</text>
</comment>
<evidence type="ECO:0000256" key="1">
    <source>
        <dbReference type="ARBA" id="ARBA00004496"/>
    </source>
</evidence>
<evidence type="ECO:0000313" key="7">
    <source>
        <dbReference type="EMBL" id="KAG5422073.1"/>
    </source>
</evidence>
<dbReference type="GO" id="GO:0006979">
    <property type="term" value="P:response to oxidative stress"/>
    <property type="evidence" value="ECO:0007669"/>
    <property type="project" value="InterPro"/>
</dbReference>
<feature type="region of interest" description="Disordered" evidence="4">
    <location>
        <begin position="15"/>
        <end position="44"/>
    </location>
</feature>
<dbReference type="InterPro" id="IPR033394">
    <property type="entry name" value="Svf1-like_C"/>
</dbReference>
<organism evidence="7 8">
    <name type="scientific">Candida metapsilosis</name>
    <dbReference type="NCBI Taxonomy" id="273372"/>
    <lineage>
        <taxon>Eukaryota</taxon>
        <taxon>Fungi</taxon>
        <taxon>Dikarya</taxon>
        <taxon>Ascomycota</taxon>
        <taxon>Saccharomycotina</taxon>
        <taxon>Pichiomycetes</taxon>
        <taxon>Debaryomycetaceae</taxon>
        <taxon>Candida/Lodderomyces clade</taxon>
        <taxon>Candida</taxon>
    </lineage>
</organism>
<keyword evidence="8" id="KW-1185">Reference proteome</keyword>
<proteinExistence type="inferred from homology"/>
<dbReference type="Pfam" id="PF17187">
    <property type="entry name" value="Svf1_C"/>
    <property type="match status" value="1"/>
</dbReference>
<protein>
    <submittedName>
        <fullName evidence="7">SVF1</fullName>
    </submittedName>
</protein>
<evidence type="ECO:0000313" key="8">
    <source>
        <dbReference type="Proteomes" id="UP000669133"/>
    </source>
</evidence>
<sequence length="387" mass="43701">MFKWLQGGLSAVAGTQEPEYGPDAIHPVTKRTNKESGSVHRPTESTDFKWLSPNYTNVETQTFYFTDLASNNVGFCQLIHSNIMGVHTTAQFTFRLYNIKDPSKNIWTSTKLENFRIVDDVHFEADNLKFEMVDSKTYKLRSFVCNESIVELTVERLTDGVIFGEDGMTFYGDDINQPWGSMRHVFWPRCSVNGRILTKKLGEITITNGYTMFVMALQGMKPHHAAKSWNFMNFQSSNYAAIQMEFTTPKSYANTKVNIGLVADNEKILFATIDNEVVHLDSEVDSVGWPVPKSIEFNYVDPLNGNTIAKVSGPLQNLVERVDVMAEIPQFVKNIVNGVAGAKPYIYQYSNEFEIEVFDKEKDSESGKAVDGKEKGIGFTEVTFISE</sequence>
<dbReference type="GO" id="GO:0005737">
    <property type="term" value="C:cytoplasm"/>
    <property type="evidence" value="ECO:0007669"/>
    <property type="project" value="UniProtKB-SubCell"/>
</dbReference>
<dbReference type="SUPFAM" id="SSF159245">
    <property type="entry name" value="AttH-like"/>
    <property type="match status" value="1"/>
</dbReference>
<comment type="similarity">
    <text evidence="2">Belongs to the SVF1 family.</text>
</comment>
<accession>A0A8H7ZLA8</accession>
<reference evidence="7 8" key="1">
    <citation type="submission" date="2020-12" db="EMBL/GenBank/DDBJ databases">
        <title>Effect of drift, selection, and recombination on the evolution of hybrid genomes in Candida yeast pathogens.</title>
        <authorList>
            <person name="Mixao V."/>
            <person name="Ksiezopolska E."/>
            <person name="Saus E."/>
            <person name="Boekhout T."/>
            <person name="Gacser A."/>
            <person name="Gabaldon T."/>
        </authorList>
    </citation>
    <scope>NUCLEOTIDE SEQUENCE [LARGE SCALE GENOMIC DNA]</scope>
    <source>
        <strain evidence="7 8">BP57</strain>
    </source>
</reference>
<feature type="domain" description="Svf1-like N-terminal" evidence="5">
    <location>
        <begin position="58"/>
        <end position="218"/>
    </location>
</feature>
<dbReference type="PANTHER" id="PTHR47107:SF1">
    <property type="entry name" value="CERAMIDE-BINDING PROTEIN SVF1-RELATED"/>
    <property type="match status" value="1"/>
</dbReference>
<dbReference type="GeneID" id="93649795"/>
<gene>
    <name evidence="7" type="ORF">I9W82_001166</name>
</gene>
<dbReference type="InterPro" id="IPR051385">
    <property type="entry name" value="Ceramide-binding_SVF1"/>
</dbReference>